<evidence type="ECO:0000256" key="6">
    <source>
        <dbReference type="SAM" id="Phobius"/>
    </source>
</evidence>
<keyword evidence="3 4" id="KW-0175">Coiled coil</keyword>
<feature type="compositionally biased region" description="Polar residues" evidence="5">
    <location>
        <begin position="1"/>
        <end position="14"/>
    </location>
</feature>
<accession>A0A2M7G7U2</accession>
<keyword evidence="6" id="KW-0812">Transmembrane</keyword>
<evidence type="ECO:0000313" key="9">
    <source>
        <dbReference type="EMBL" id="PIW18148.1"/>
    </source>
</evidence>
<evidence type="ECO:0000256" key="4">
    <source>
        <dbReference type="SAM" id="Coils"/>
    </source>
</evidence>
<dbReference type="Gene3D" id="2.40.50.100">
    <property type="match status" value="2"/>
</dbReference>
<dbReference type="Gene3D" id="2.40.420.20">
    <property type="match status" value="1"/>
</dbReference>
<dbReference type="InterPro" id="IPR006143">
    <property type="entry name" value="RND_pump_MFP"/>
</dbReference>
<comment type="subcellular location">
    <subcellularLocation>
        <location evidence="1">Cell envelope</location>
    </subcellularLocation>
</comment>
<proteinExistence type="inferred from homology"/>
<dbReference type="PANTHER" id="PTHR32347">
    <property type="entry name" value="EFFLUX SYSTEM COMPONENT YKNX-RELATED"/>
    <property type="match status" value="1"/>
</dbReference>
<feature type="domain" description="AprE-like beta-barrel" evidence="8">
    <location>
        <begin position="304"/>
        <end position="377"/>
    </location>
</feature>
<dbReference type="GO" id="GO:0022857">
    <property type="term" value="F:transmembrane transporter activity"/>
    <property type="evidence" value="ECO:0007669"/>
    <property type="project" value="InterPro"/>
</dbReference>
<evidence type="ECO:0000259" key="7">
    <source>
        <dbReference type="Pfam" id="PF25917"/>
    </source>
</evidence>
<dbReference type="Pfam" id="PF25917">
    <property type="entry name" value="BSH_RND"/>
    <property type="match status" value="1"/>
</dbReference>
<gene>
    <name evidence="9" type="ORF">COW36_06360</name>
</gene>
<evidence type="ECO:0000313" key="10">
    <source>
        <dbReference type="Proteomes" id="UP000231019"/>
    </source>
</evidence>
<evidence type="ECO:0000256" key="1">
    <source>
        <dbReference type="ARBA" id="ARBA00004196"/>
    </source>
</evidence>
<dbReference type="GO" id="GO:0030313">
    <property type="term" value="C:cell envelope"/>
    <property type="evidence" value="ECO:0007669"/>
    <property type="project" value="UniProtKB-SubCell"/>
</dbReference>
<sequence>MMSESTTDSPSENLTPIPPTVSPKPKRRLHWFWIASGILLLLIVSGVGYAQYRKAHQIWPTLVVKRRDLKESIDVSGAVFSERDVVLKAAISAQVLGRLVAENQRVSSGTALLNLDTSTYHLQLAQAQTNTQTSQAQSHTELGSAEKSLSDALKRKQLNLQNLENQLTKAKQNINFQESEYLRQIHLTEAGVTPPQRLEQQKQTLDQARLDLKTAENNLKTAQRDQTEITTARNRIAQARTALENAKRQGEASVQLARDTLHKGAINAPFSGTVARWQVNRGDYVTPGTPVARFLDTRDLRLLLNVNELDLPKVRIGAEVEITFDAYPETPYPGKVVWISESSITDSDNVQVFPVKIWFDNADHKIRPGMSADAKISAAERKNVLAIPIIHIRKKDGHYYVDRLHTGKPQETEIKLGISTLDQVEVISGLETGDQIVAEATPAPGTKGKP</sequence>
<dbReference type="Gene3D" id="2.40.30.170">
    <property type="match status" value="1"/>
</dbReference>
<comment type="similarity">
    <text evidence="2">Belongs to the membrane fusion protein (MFP) (TC 8.A.1) family.</text>
</comment>
<evidence type="ECO:0000256" key="5">
    <source>
        <dbReference type="SAM" id="MobiDB-lite"/>
    </source>
</evidence>
<dbReference type="Proteomes" id="UP000231019">
    <property type="component" value="Unassembled WGS sequence"/>
</dbReference>
<organism evidence="9 10">
    <name type="scientific">bacterium (Candidatus Blackallbacteria) CG17_big_fil_post_rev_8_21_14_2_50_48_46</name>
    <dbReference type="NCBI Taxonomy" id="2014261"/>
    <lineage>
        <taxon>Bacteria</taxon>
        <taxon>Candidatus Blackallbacteria</taxon>
    </lineage>
</organism>
<keyword evidence="6" id="KW-1133">Transmembrane helix</keyword>
<keyword evidence="6" id="KW-0472">Membrane</keyword>
<feature type="transmembrane region" description="Helical" evidence="6">
    <location>
        <begin position="31"/>
        <end position="50"/>
    </location>
</feature>
<feature type="domain" description="Multidrug resistance protein MdtA-like barrel-sandwich hybrid" evidence="7">
    <location>
        <begin position="85"/>
        <end position="291"/>
    </location>
</feature>
<evidence type="ECO:0000259" key="8">
    <source>
        <dbReference type="Pfam" id="PF26002"/>
    </source>
</evidence>
<dbReference type="InterPro" id="IPR050465">
    <property type="entry name" value="UPF0194_transport"/>
</dbReference>
<name>A0A2M7G7U2_9BACT</name>
<dbReference type="Pfam" id="PF26002">
    <property type="entry name" value="Beta-barrel_AprE"/>
    <property type="match status" value="1"/>
</dbReference>
<dbReference type="GO" id="GO:0016020">
    <property type="term" value="C:membrane"/>
    <property type="evidence" value="ECO:0007669"/>
    <property type="project" value="InterPro"/>
</dbReference>
<evidence type="ECO:0000256" key="3">
    <source>
        <dbReference type="ARBA" id="ARBA00023054"/>
    </source>
</evidence>
<dbReference type="PRINTS" id="PR01490">
    <property type="entry name" value="RTXTOXIND"/>
</dbReference>
<evidence type="ECO:0000256" key="2">
    <source>
        <dbReference type="ARBA" id="ARBA00009477"/>
    </source>
</evidence>
<feature type="coiled-coil region" evidence="4">
    <location>
        <begin position="146"/>
        <end position="249"/>
    </location>
</feature>
<evidence type="ECO:0008006" key="11">
    <source>
        <dbReference type="Google" id="ProtNLM"/>
    </source>
</evidence>
<dbReference type="AlphaFoldDB" id="A0A2M7G7U2"/>
<dbReference type="Gene3D" id="1.10.287.470">
    <property type="entry name" value="Helix hairpin bin"/>
    <property type="match status" value="1"/>
</dbReference>
<dbReference type="InterPro" id="IPR058982">
    <property type="entry name" value="Beta-barrel_AprE"/>
</dbReference>
<dbReference type="NCBIfam" id="TIGR01730">
    <property type="entry name" value="RND_mfp"/>
    <property type="match status" value="1"/>
</dbReference>
<dbReference type="SUPFAM" id="SSF111369">
    <property type="entry name" value="HlyD-like secretion proteins"/>
    <property type="match status" value="2"/>
</dbReference>
<dbReference type="InterPro" id="IPR058625">
    <property type="entry name" value="MdtA-like_BSH"/>
</dbReference>
<dbReference type="EMBL" id="PFFQ01000014">
    <property type="protein sequence ID" value="PIW18148.1"/>
    <property type="molecule type" value="Genomic_DNA"/>
</dbReference>
<reference evidence="9 10" key="1">
    <citation type="submission" date="2017-09" db="EMBL/GenBank/DDBJ databases">
        <title>Depth-based differentiation of microbial function through sediment-hosted aquifers and enrichment of novel symbionts in the deep terrestrial subsurface.</title>
        <authorList>
            <person name="Probst A.J."/>
            <person name="Ladd B."/>
            <person name="Jarett J.K."/>
            <person name="Geller-Mcgrath D.E."/>
            <person name="Sieber C.M."/>
            <person name="Emerson J.B."/>
            <person name="Anantharaman K."/>
            <person name="Thomas B.C."/>
            <person name="Malmstrom R."/>
            <person name="Stieglmeier M."/>
            <person name="Klingl A."/>
            <person name="Woyke T."/>
            <person name="Ryan C.M."/>
            <person name="Banfield J.F."/>
        </authorList>
    </citation>
    <scope>NUCLEOTIDE SEQUENCE [LARGE SCALE GENOMIC DNA]</scope>
    <source>
        <strain evidence="9">CG17_big_fil_post_rev_8_21_14_2_50_48_46</strain>
    </source>
</reference>
<protein>
    <recommendedName>
        <fullName evidence="11">RND efflux pump membrane fusion protein barrel-sandwich domain-containing protein</fullName>
    </recommendedName>
</protein>
<comment type="caution">
    <text evidence="9">The sequence shown here is derived from an EMBL/GenBank/DDBJ whole genome shotgun (WGS) entry which is preliminary data.</text>
</comment>
<feature type="region of interest" description="Disordered" evidence="5">
    <location>
        <begin position="1"/>
        <end position="22"/>
    </location>
</feature>